<accession>A0AAD3XN61</accession>
<comment type="caution">
    <text evidence="1">The sequence shown here is derived from an EMBL/GenBank/DDBJ whole genome shotgun (WGS) entry which is preliminary data.</text>
</comment>
<proteinExistence type="predicted"/>
<evidence type="ECO:0000313" key="1">
    <source>
        <dbReference type="EMBL" id="GMH10634.1"/>
    </source>
</evidence>
<name>A0AAD3XN61_NEPGR</name>
<keyword evidence="2" id="KW-1185">Reference proteome</keyword>
<evidence type="ECO:0000313" key="2">
    <source>
        <dbReference type="Proteomes" id="UP001279734"/>
    </source>
</evidence>
<dbReference type="EMBL" id="BSYO01000010">
    <property type="protein sequence ID" value="GMH10634.1"/>
    <property type="molecule type" value="Genomic_DNA"/>
</dbReference>
<gene>
    <name evidence="1" type="ORF">Nepgr_012475</name>
</gene>
<reference evidence="1" key="1">
    <citation type="submission" date="2023-05" db="EMBL/GenBank/DDBJ databases">
        <title>Nepenthes gracilis genome sequencing.</title>
        <authorList>
            <person name="Fukushima K."/>
        </authorList>
    </citation>
    <scope>NUCLEOTIDE SEQUENCE</scope>
    <source>
        <strain evidence="1">SING2019-196</strain>
    </source>
</reference>
<organism evidence="1 2">
    <name type="scientific">Nepenthes gracilis</name>
    <name type="common">Slender pitcher plant</name>
    <dbReference type="NCBI Taxonomy" id="150966"/>
    <lineage>
        <taxon>Eukaryota</taxon>
        <taxon>Viridiplantae</taxon>
        <taxon>Streptophyta</taxon>
        <taxon>Embryophyta</taxon>
        <taxon>Tracheophyta</taxon>
        <taxon>Spermatophyta</taxon>
        <taxon>Magnoliopsida</taxon>
        <taxon>eudicotyledons</taxon>
        <taxon>Gunneridae</taxon>
        <taxon>Pentapetalae</taxon>
        <taxon>Caryophyllales</taxon>
        <taxon>Nepenthaceae</taxon>
        <taxon>Nepenthes</taxon>
    </lineage>
</organism>
<dbReference type="AlphaFoldDB" id="A0AAD3XN61"/>
<dbReference type="Proteomes" id="UP001279734">
    <property type="component" value="Unassembled WGS sequence"/>
</dbReference>
<sequence length="71" mass="7945">MSRVPLIVMQPVAGRMLDWCAVFGDAPADPAAVFSCYWILQFSGFVVEQGLVEEYSMLLGHGPMLHWMGRE</sequence>
<protein>
    <submittedName>
        <fullName evidence="1">Uncharacterized protein</fullName>
    </submittedName>
</protein>